<keyword evidence="3" id="KW-1185">Reference proteome</keyword>
<evidence type="ECO:0000313" key="2">
    <source>
        <dbReference type="EMBL" id="CAK0823516.1"/>
    </source>
</evidence>
<reference evidence="2" key="1">
    <citation type="submission" date="2023-10" db="EMBL/GenBank/DDBJ databases">
        <authorList>
            <person name="Chen Y."/>
            <person name="Shah S."/>
            <person name="Dougan E. K."/>
            <person name="Thang M."/>
            <person name="Chan C."/>
        </authorList>
    </citation>
    <scope>NUCLEOTIDE SEQUENCE [LARGE SCALE GENOMIC DNA]</scope>
</reference>
<feature type="transmembrane region" description="Helical" evidence="1">
    <location>
        <begin position="181"/>
        <end position="200"/>
    </location>
</feature>
<comment type="caution">
    <text evidence="2">The sequence shown here is derived from an EMBL/GenBank/DDBJ whole genome shotgun (WGS) entry which is preliminary data.</text>
</comment>
<feature type="transmembrane region" description="Helical" evidence="1">
    <location>
        <begin position="258"/>
        <end position="281"/>
    </location>
</feature>
<keyword evidence="1" id="KW-0812">Transmembrane</keyword>
<evidence type="ECO:0000313" key="3">
    <source>
        <dbReference type="Proteomes" id="UP001189429"/>
    </source>
</evidence>
<accession>A0ABN9RVY4</accession>
<sequence length="393" mass="43839">MRCPSQSQLVLPTKLYVPCDLYGLFVVEPLQLDASIDGWTIVSLAMMRAFVFIALNFSIQVLYVVRIHRMSVDMQDQQWCHEHSCMQVVCVFVFGISICSELRGCADFLLLVVRCPASGSGYAGIGDGPDRPQRHGAVLSQEAVERPGGLRARIANWAKRSSAVDQTRVWTLGSLDHRWKAVCFLFVGVPRVVICCLLANSGARFIVRSPDIIVDTVAVLFVVDVAAFMYSAFTTNAVKQQLEMVQPLECYPCNTRRLVSFLFVNFAYPVLLVCFSVAVVWCSREGCRKSEDFEARPHTMSFMLGSQMFVQQCTTSLDVIQSGRRIQWQSAHPATVPGLWVKSPHGCLLAITALQDRATCMRHDNGDRYGSFGDSSQTSYRLVSLGRPHCSRL</sequence>
<protein>
    <submittedName>
        <fullName evidence="2">Uncharacterized protein</fullName>
    </submittedName>
</protein>
<gene>
    <name evidence="2" type="ORF">PCOR1329_LOCUS24199</name>
</gene>
<evidence type="ECO:0000256" key="1">
    <source>
        <dbReference type="SAM" id="Phobius"/>
    </source>
</evidence>
<organism evidence="2 3">
    <name type="scientific">Prorocentrum cordatum</name>
    <dbReference type="NCBI Taxonomy" id="2364126"/>
    <lineage>
        <taxon>Eukaryota</taxon>
        <taxon>Sar</taxon>
        <taxon>Alveolata</taxon>
        <taxon>Dinophyceae</taxon>
        <taxon>Prorocentrales</taxon>
        <taxon>Prorocentraceae</taxon>
        <taxon>Prorocentrum</taxon>
    </lineage>
</organism>
<dbReference type="EMBL" id="CAUYUJ010008302">
    <property type="protein sequence ID" value="CAK0823516.1"/>
    <property type="molecule type" value="Genomic_DNA"/>
</dbReference>
<feature type="transmembrane region" description="Helical" evidence="1">
    <location>
        <begin position="39"/>
        <end position="65"/>
    </location>
</feature>
<keyword evidence="1" id="KW-1133">Transmembrane helix</keyword>
<dbReference type="Proteomes" id="UP001189429">
    <property type="component" value="Unassembled WGS sequence"/>
</dbReference>
<proteinExistence type="predicted"/>
<keyword evidence="1" id="KW-0472">Membrane</keyword>
<name>A0ABN9RVY4_9DINO</name>
<feature type="transmembrane region" description="Helical" evidence="1">
    <location>
        <begin position="212"/>
        <end position="238"/>
    </location>
</feature>